<dbReference type="Gene3D" id="3.30.420.10">
    <property type="entry name" value="Ribonuclease H-like superfamily/Ribonuclease H"/>
    <property type="match status" value="1"/>
</dbReference>
<organism evidence="2 3">
    <name type="scientific">Eutrema salsugineum</name>
    <name type="common">Saltwater cress</name>
    <name type="synonym">Sisymbrium salsugineum</name>
    <dbReference type="NCBI Taxonomy" id="72664"/>
    <lineage>
        <taxon>Eukaryota</taxon>
        <taxon>Viridiplantae</taxon>
        <taxon>Streptophyta</taxon>
        <taxon>Embryophyta</taxon>
        <taxon>Tracheophyta</taxon>
        <taxon>Spermatophyta</taxon>
        <taxon>Magnoliopsida</taxon>
        <taxon>eudicotyledons</taxon>
        <taxon>Gunneridae</taxon>
        <taxon>Pentapetalae</taxon>
        <taxon>rosids</taxon>
        <taxon>malvids</taxon>
        <taxon>Brassicales</taxon>
        <taxon>Brassicaceae</taxon>
        <taxon>Eutremeae</taxon>
        <taxon>Eutrema</taxon>
    </lineage>
</organism>
<protein>
    <recommendedName>
        <fullName evidence="1">Piwi domain-containing protein</fullName>
    </recommendedName>
</protein>
<dbReference type="KEGG" id="eus:EUTSA_v10015551mg"/>
<dbReference type="eggNOG" id="KOG1041">
    <property type="taxonomic scope" value="Eukaryota"/>
</dbReference>
<dbReference type="Pfam" id="PF02171">
    <property type="entry name" value="Piwi"/>
    <property type="match status" value="1"/>
</dbReference>
<dbReference type="InterPro" id="IPR003165">
    <property type="entry name" value="Piwi"/>
</dbReference>
<dbReference type="InterPro" id="IPR036397">
    <property type="entry name" value="RNaseH_sf"/>
</dbReference>
<dbReference type="SMART" id="SM00950">
    <property type="entry name" value="Piwi"/>
    <property type="match status" value="1"/>
</dbReference>
<dbReference type="PROSITE" id="PS50822">
    <property type="entry name" value="PIWI"/>
    <property type="match status" value="1"/>
</dbReference>
<dbReference type="STRING" id="72664.V4KVS7"/>
<dbReference type="Gramene" id="ESQ42080">
    <property type="protein sequence ID" value="ESQ42080"/>
    <property type="gene ID" value="EUTSA_v10015551mg"/>
</dbReference>
<dbReference type="GO" id="GO:0003676">
    <property type="term" value="F:nucleic acid binding"/>
    <property type="evidence" value="ECO:0007669"/>
    <property type="project" value="InterPro"/>
</dbReference>
<dbReference type="InterPro" id="IPR032472">
    <property type="entry name" value="ArgoL2"/>
</dbReference>
<evidence type="ECO:0000313" key="2">
    <source>
        <dbReference type="EMBL" id="ESQ42080.1"/>
    </source>
</evidence>
<evidence type="ECO:0000259" key="1">
    <source>
        <dbReference type="PROSITE" id="PS50822"/>
    </source>
</evidence>
<gene>
    <name evidence="2" type="ORF">EUTSA_v10015551mg</name>
</gene>
<reference evidence="2 3" key="1">
    <citation type="journal article" date="2013" name="Front. Plant Sci.">
        <title>The Reference Genome of the Halophytic Plant Eutrema salsugineum.</title>
        <authorList>
            <person name="Yang R."/>
            <person name="Jarvis D.E."/>
            <person name="Chen H."/>
            <person name="Beilstein M.A."/>
            <person name="Grimwood J."/>
            <person name="Jenkins J."/>
            <person name="Shu S."/>
            <person name="Prochnik S."/>
            <person name="Xin M."/>
            <person name="Ma C."/>
            <person name="Schmutz J."/>
            <person name="Wing R.A."/>
            <person name="Mitchell-Olds T."/>
            <person name="Schumaker K.S."/>
            <person name="Wang X."/>
        </authorList>
    </citation>
    <scope>NUCLEOTIDE SEQUENCE [LARGE SCALE GENOMIC DNA]</scope>
</reference>
<dbReference type="Proteomes" id="UP000030689">
    <property type="component" value="Unassembled WGS sequence"/>
</dbReference>
<proteinExistence type="predicted"/>
<sequence>LTESIQKPKQKMDMLTRALKNSNYNDDTLLQECGVRIGSEFPQVEGRVLPTPNLKVGNGEDLLPRDGSWNFNNKVKGIDMVPPLGVFEEGHRFKDAPGSVRVEKMFEDMKPKFRDQDWGKPQFLLCILSKWKNSDVYVLGKKKTLCEDGILNQYFYFFELNVLLKINAKVIISLDSITAFTGILLAIEQSRGIPAVRTVPSIIIGMDVSHGSPGQSDVQSISAVVSSREWPLISKYRACVRTQSPKVEMIDNLYNRASDTDDEGIMRELLKDFESCSGRKPDHIIIFRDGVSESQCNQVLNIELDQMMQACKFKDENWDPKFTVIIA</sequence>
<keyword evidence="3" id="KW-1185">Reference proteome</keyword>
<evidence type="ECO:0000313" key="3">
    <source>
        <dbReference type="Proteomes" id="UP000030689"/>
    </source>
</evidence>
<accession>V4KVS7</accession>
<dbReference type="Pfam" id="PF16488">
    <property type="entry name" value="ArgoL2"/>
    <property type="match status" value="1"/>
</dbReference>
<dbReference type="SUPFAM" id="SSF53098">
    <property type="entry name" value="Ribonuclease H-like"/>
    <property type="match status" value="1"/>
</dbReference>
<feature type="domain" description="Piwi" evidence="1">
    <location>
        <begin position="123"/>
        <end position="327"/>
    </location>
</feature>
<dbReference type="EMBL" id="KI517464">
    <property type="protein sequence ID" value="ESQ42080.1"/>
    <property type="molecule type" value="Genomic_DNA"/>
</dbReference>
<dbReference type="PANTHER" id="PTHR22891">
    <property type="entry name" value="EUKARYOTIC TRANSLATION INITIATION FACTOR 2C"/>
    <property type="match status" value="1"/>
</dbReference>
<dbReference type="InterPro" id="IPR012337">
    <property type="entry name" value="RNaseH-like_sf"/>
</dbReference>
<feature type="non-terminal residue" evidence="2">
    <location>
        <position position="1"/>
    </location>
</feature>
<dbReference type="AlphaFoldDB" id="V4KVS7"/>
<name>V4KVS7_EUTSA</name>